<dbReference type="Gene3D" id="3.60.15.10">
    <property type="entry name" value="Ribonuclease Z/Hydroxyacylglutathione hydrolase-like"/>
    <property type="match status" value="1"/>
</dbReference>
<evidence type="ECO:0000313" key="2">
    <source>
        <dbReference type="EMBL" id="SFI96198.1"/>
    </source>
</evidence>
<keyword evidence="3" id="KW-1185">Reference proteome</keyword>
<dbReference type="Proteomes" id="UP000182737">
    <property type="component" value="Unassembled WGS sequence"/>
</dbReference>
<dbReference type="EMBL" id="FORI01000009">
    <property type="protein sequence ID" value="SFI96198.1"/>
    <property type="molecule type" value="Genomic_DNA"/>
</dbReference>
<sequence>MTTMLRHCERSEAIHIIKMPLIQITPEISYLPSVETPISSDVVFIKPEGSETTWIFDVGTTSEAAEIINNMEGKKNVVISHFHPDHILNLLKIKYDNLYVTKYTKKYTRVGTIVDSDLEFSDGIKIYPFPSSHSKGALALEYKDYAFLGDATYCHFRLNAREYNVQLLEQMIKRMEQSSAPNFCLSHDKDFVQPKESVLRIYRKILARRKSGNPTINVNDFFNDDGGVKESEDSLGNNVKVKL</sequence>
<dbReference type="InterPro" id="IPR036866">
    <property type="entry name" value="RibonucZ/Hydroxyglut_hydro"/>
</dbReference>
<dbReference type="SMART" id="SM00849">
    <property type="entry name" value="Lactamase_B"/>
    <property type="match status" value="1"/>
</dbReference>
<accession>A0A1I3MGT7</accession>
<evidence type="ECO:0000313" key="3">
    <source>
        <dbReference type="Proteomes" id="UP000182737"/>
    </source>
</evidence>
<dbReference type="InterPro" id="IPR001279">
    <property type="entry name" value="Metallo-B-lactamas"/>
</dbReference>
<name>A0A1I3MGT7_9SPIR</name>
<feature type="domain" description="Metallo-beta-lactamase" evidence="1">
    <location>
        <begin position="39"/>
        <end position="187"/>
    </location>
</feature>
<dbReference type="AlphaFoldDB" id="A0A1I3MGT7"/>
<protein>
    <submittedName>
        <fullName evidence="2">Glyoxylase, beta-lactamase superfamily II</fullName>
    </submittedName>
</protein>
<reference evidence="3" key="1">
    <citation type="submission" date="2016-10" db="EMBL/GenBank/DDBJ databases">
        <authorList>
            <person name="Varghese N."/>
            <person name="Submissions S."/>
        </authorList>
    </citation>
    <scope>NUCLEOTIDE SEQUENCE [LARGE SCALE GENOMIC DNA]</scope>
    <source>
        <strain evidence="3">XBD1002</strain>
    </source>
</reference>
<dbReference type="SUPFAM" id="SSF56281">
    <property type="entry name" value="Metallo-hydrolase/oxidoreductase"/>
    <property type="match status" value="1"/>
</dbReference>
<evidence type="ECO:0000259" key="1">
    <source>
        <dbReference type="SMART" id="SM00849"/>
    </source>
</evidence>
<proteinExistence type="predicted"/>
<organism evidence="2 3">
    <name type="scientific">Treponema bryantii</name>
    <dbReference type="NCBI Taxonomy" id="163"/>
    <lineage>
        <taxon>Bacteria</taxon>
        <taxon>Pseudomonadati</taxon>
        <taxon>Spirochaetota</taxon>
        <taxon>Spirochaetia</taxon>
        <taxon>Spirochaetales</taxon>
        <taxon>Treponemataceae</taxon>
        <taxon>Treponema</taxon>
    </lineage>
</organism>
<gene>
    <name evidence="2" type="ORF">SAMN04487775_10929</name>
</gene>